<proteinExistence type="predicted"/>
<accession>A0A481YZR8</accession>
<name>A0A481YZR8_9VIRU</name>
<gene>
    <name evidence="1" type="ORF">LCMiAC01_03370</name>
</gene>
<dbReference type="EMBL" id="MK500394">
    <property type="protein sequence ID" value="QBK88659.1"/>
    <property type="molecule type" value="Genomic_DNA"/>
</dbReference>
<protein>
    <submittedName>
        <fullName evidence="1">Uncharacterized protein</fullName>
    </submittedName>
</protein>
<reference evidence="1" key="1">
    <citation type="journal article" date="2019" name="MBio">
        <title>Virus Genomes from Deep Sea Sediments Expand the Ocean Megavirome and Support Independent Origins of Viral Gigantism.</title>
        <authorList>
            <person name="Backstrom D."/>
            <person name="Yutin N."/>
            <person name="Jorgensen S.L."/>
            <person name="Dharamshi J."/>
            <person name="Homa F."/>
            <person name="Zaremba-Niedwiedzka K."/>
            <person name="Spang A."/>
            <person name="Wolf Y.I."/>
            <person name="Koonin E.V."/>
            <person name="Ettema T.J."/>
        </authorList>
    </citation>
    <scope>NUCLEOTIDE SEQUENCE</scope>
</reference>
<organism evidence="1">
    <name type="scientific">Mimivirus LCMiAC01</name>
    <dbReference type="NCBI Taxonomy" id="2506608"/>
    <lineage>
        <taxon>Viruses</taxon>
        <taxon>Varidnaviria</taxon>
        <taxon>Bamfordvirae</taxon>
        <taxon>Nucleocytoviricota</taxon>
        <taxon>Megaviricetes</taxon>
        <taxon>Imitervirales</taxon>
        <taxon>Mimiviridae</taxon>
        <taxon>Klosneuvirinae</taxon>
    </lineage>
</organism>
<evidence type="ECO:0000313" key="1">
    <source>
        <dbReference type="EMBL" id="QBK88659.1"/>
    </source>
</evidence>
<sequence>MSRKKAIWKYICDNVIVDNNDNILHDIYAKYGSELNGYKYIKNINSINDIKIGGYIKYIDLHMKNIRYGVLTNISYDLHNNKQLTLKNTRDKFYWKIISTKYYIFYKKHNPNNKNALRAMIQEYLKKMNNININDMNG</sequence>